<name>A0A7C9JEG5_9BACT</name>
<dbReference type="EMBL" id="QWKH01000083">
    <property type="protein sequence ID" value="NBI35176.1"/>
    <property type="molecule type" value="Genomic_DNA"/>
</dbReference>
<organism evidence="5">
    <name type="scientific">Muribaculaceae bacterium Z82</name>
    <dbReference type="NCBI Taxonomy" id="2304548"/>
    <lineage>
        <taxon>Bacteria</taxon>
        <taxon>Pseudomonadati</taxon>
        <taxon>Bacteroidota</taxon>
        <taxon>Bacteroidia</taxon>
        <taxon>Bacteroidales</taxon>
        <taxon>Muribaculaceae</taxon>
    </lineage>
</organism>
<dbReference type="Gene3D" id="2.10.270.10">
    <property type="entry name" value="Cholin Binding"/>
    <property type="match status" value="2"/>
</dbReference>
<sequence>MGAKTMKGDGVRSGHVVPKRPFEARKERKVTDVADDIRSAPRGKETSRRQKLVLAGALFLLALLGVFAVGRMGFTAVGFGEEETFEEFVNSPRAEGSIPAGSWKQVGDEWYCEASDGSHQTGWVDDGAHWYYLRPFENDPTPGPEGSMVVGWAKIGVSWYYFDPDGAMHKGRLFYEGNEYYMGDENVEWYIHGSVFQGAMLTGLVGFGHPLLFSPYTYANYYCEGPCLQLFQSRSFPEGALVKDCSFVDWGMFSLGNWWEGGTIDGLGEVKGWHFLRLVAR</sequence>
<dbReference type="GO" id="GO:0008083">
    <property type="term" value="F:growth factor activity"/>
    <property type="evidence" value="ECO:0007669"/>
    <property type="project" value="InterPro"/>
</dbReference>
<dbReference type="PROSITE" id="PS00250">
    <property type="entry name" value="TGF_BETA_1"/>
    <property type="match status" value="1"/>
</dbReference>
<feature type="region of interest" description="Disordered" evidence="3">
    <location>
        <begin position="1"/>
        <end position="28"/>
    </location>
</feature>
<gene>
    <name evidence="5" type="ORF">D1639_09105</name>
</gene>
<protein>
    <recommendedName>
        <fullName evidence="6">N-acetylmuramoyl-L-alanine amidase family protein</fullName>
    </recommendedName>
</protein>
<keyword evidence="4" id="KW-0812">Transmembrane</keyword>
<comment type="caution">
    <text evidence="5">The sequence shown here is derived from an EMBL/GenBank/DDBJ whole genome shotgun (WGS) entry which is preliminary data.</text>
</comment>
<evidence type="ECO:0000256" key="1">
    <source>
        <dbReference type="ARBA" id="ARBA00022737"/>
    </source>
</evidence>
<dbReference type="Pfam" id="PF01473">
    <property type="entry name" value="Choline_bind_1"/>
    <property type="match status" value="1"/>
</dbReference>
<evidence type="ECO:0000256" key="3">
    <source>
        <dbReference type="SAM" id="MobiDB-lite"/>
    </source>
</evidence>
<dbReference type="Pfam" id="PF19127">
    <property type="entry name" value="Choline_bind_3"/>
    <property type="match status" value="1"/>
</dbReference>
<feature type="transmembrane region" description="Helical" evidence="4">
    <location>
        <begin position="52"/>
        <end position="74"/>
    </location>
</feature>
<feature type="compositionally biased region" description="Basic and acidic residues" evidence="3">
    <location>
        <begin position="1"/>
        <end position="12"/>
    </location>
</feature>
<evidence type="ECO:0000256" key="4">
    <source>
        <dbReference type="SAM" id="Phobius"/>
    </source>
</evidence>
<keyword evidence="4" id="KW-0472">Membrane</keyword>
<evidence type="ECO:0000256" key="2">
    <source>
        <dbReference type="PROSITE-ProRule" id="PRU00591"/>
    </source>
</evidence>
<dbReference type="PROSITE" id="PS51170">
    <property type="entry name" value="CW"/>
    <property type="match status" value="1"/>
</dbReference>
<reference evidence="5" key="1">
    <citation type="submission" date="2018-08" db="EMBL/GenBank/DDBJ databases">
        <title>Murine metabolic-syndrome-specific gut microbial biobank.</title>
        <authorList>
            <person name="Liu C."/>
        </authorList>
    </citation>
    <scope>NUCLEOTIDE SEQUENCE [LARGE SCALE GENOMIC DNA]</scope>
    <source>
        <strain evidence="5">Z82</strain>
    </source>
</reference>
<keyword evidence="4" id="KW-1133">Transmembrane helix</keyword>
<dbReference type="SUPFAM" id="SSF69360">
    <property type="entry name" value="Cell wall binding repeat"/>
    <property type="match status" value="1"/>
</dbReference>
<feature type="repeat" description="Cell wall-binding" evidence="2">
    <location>
        <begin position="149"/>
        <end position="168"/>
    </location>
</feature>
<evidence type="ECO:0008006" key="6">
    <source>
        <dbReference type="Google" id="ProtNLM"/>
    </source>
</evidence>
<proteinExistence type="predicted"/>
<evidence type="ECO:0000313" key="5">
    <source>
        <dbReference type="EMBL" id="NBI35176.1"/>
    </source>
</evidence>
<dbReference type="AlphaFoldDB" id="A0A7C9JEG5"/>
<keyword evidence="1" id="KW-0677">Repeat</keyword>
<dbReference type="InterPro" id="IPR018337">
    <property type="entry name" value="Cell_wall/Cho-bd_repeat"/>
</dbReference>
<accession>A0A7C9JEG5</accession>
<dbReference type="InterPro" id="IPR017948">
    <property type="entry name" value="TGFb_CS"/>
</dbReference>